<dbReference type="EMBL" id="CP146203">
    <property type="protein sequence ID" value="XBH22992.1"/>
    <property type="molecule type" value="Genomic_DNA"/>
</dbReference>
<dbReference type="AlphaFoldDB" id="A0AAU7E0B6"/>
<evidence type="ECO:0000256" key="4">
    <source>
        <dbReference type="ARBA" id="ARBA00038058"/>
    </source>
</evidence>
<keyword evidence="2 6" id="KW-0378">Hydrolase</keyword>
<evidence type="ECO:0000256" key="2">
    <source>
        <dbReference type="ARBA" id="ARBA00022801"/>
    </source>
</evidence>
<dbReference type="Pfam" id="PF13307">
    <property type="entry name" value="Helicase_C_2"/>
    <property type="match status" value="1"/>
</dbReference>
<keyword evidence="6" id="KW-0347">Helicase</keyword>
<dbReference type="InterPro" id="IPR006555">
    <property type="entry name" value="ATP-dep_Helicase_C"/>
</dbReference>
<dbReference type="InterPro" id="IPR014013">
    <property type="entry name" value="Helic_SF1/SF2_ATP-bd_DinG/Rad3"/>
</dbReference>
<reference evidence="6" key="1">
    <citation type="submission" date="2024-02" db="EMBL/GenBank/DDBJ databases">
        <title>Tomenella chthoni gen. nov. sp. nov., a member of the family Jonesiaceae isolated from bat guano.</title>
        <authorList>
            <person name="Miller S.L."/>
            <person name="King J."/>
            <person name="Sankaranarayanan K."/>
            <person name="Lawson P.A."/>
        </authorList>
    </citation>
    <scope>NUCLEOTIDE SEQUENCE</scope>
    <source>
        <strain evidence="6">BS-20</strain>
    </source>
</reference>
<dbReference type="InterPro" id="IPR011545">
    <property type="entry name" value="DEAD/DEAH_box_helicase_dom"/>
</dbReference>
<dbReference type="GO" id="GO:0016818">
    <property type="term" value="F:hydrolase activity, acting on acid anhydrides, in phosphorus-containing anhydrides"/>
    <property type="evidence" value="ECO:0007669"/>
    <property type="project" value="InterPro"/>
</dbReference>
<dbReference type="GO" id="GO:0003678">
    <property type="term" value="F:DNA helicase activity"/>
    <property type="evidence" value="ECO:0007669"/>
    <property type="project" value="UniProtKB-EC"/>
</dbReference>
<dbReference type="InterPro" id="IPR045028">
    <property type="entry name" value="DinG/Rad3-like"/>
</dbReference>
<dbReference type="PROSITE" id="PS51193">
    <property type="entry name" value="HELICASE_ATP_BIND_2"/>
    <property type="match status" value="1"/>
</dbReference>
<dbReference type="PANTHER" id="PTHR11472">
    <property type="entry name" value="DNA REPAIR DEAD HELICASE RAD3/XP-D SUBFAMILY MEMBER"/>
    <property type="match status" value="1"/>
</dbReference>
<dbReference type="EC" id="3.6.4.12" evidence="6"/>
<protein>
    <submittedName>
        <fullName evidence="6">ATP-dependent DNA helicase</fullName>
        <ecNumber evidence="6">3.6.4.12</ecNumber>
    </submittedName>
</protein>
<dbReference type="SMART" id="SM00491">
    <property type="entry name" value="HELICc2"/>
    <property type="match status" value="1"/>
</dbReference>
<evidence type="ECO:0000256" key="1">
    <source>
        <dbReference type="ARBA" id="ARBA00022741"/>
    </source>
</evidence>
<dbReference type="PANTHER" id="PTHR11472:SF34">
    <property type="entry name" value="REGULATOR OF TELOMERE ELONGATION HELICASE 1"/>
    <property type="match status" value="1"/>
</dbReference>
<dbReference type="GO" id="GO:0005524">
    <property type="term" value="F:ATP binding"/>
    <property type="evidence" value="ECO:0007669"/>
    <property type="project" value="UniProtKB-KW"/>
</dbReference>
<dbReference type="Pfam" id="PF00270">
    <property type="entry name" value="DEAD"/>
    <property type="match status" value="1"/>
</dbReference>
<organism evidence="6">
    <name type="scientific">Jonesiaceae bacterium BS-20</name>
    <dbReference type="NCBI Taxonomy" id="3120821"/>
    <lineage>
        <taxon>Bacteria</taxon>
        <taxon>Bacillati</taxon>
        <taxon>Actinomycetota</taxon>
        <taxon>Actinomycetes</taxon>
        <taxon>Micrococcales</taxon>
        <taxon>Jonesiaceae</taxon>
    </lineage>
</organism>
<gene>
    <name evidence="6" type="ORF">V5R04_07215</name>
</gene>
<evidence type="ECO:0000313" key="6">
    <source>
        <dbReference type="EMBL" id="XBH22992.1"/>
    </source>
</evidence>
<comment type="similarity">
    <text evidence="4">Belongs to the helicase family. DinG subfamily.</text>
</comment>
<name>A0AAU7E0B6_9MICO</name>
<dbReference type="GO" id="GO:0003676">
    <property type="term" value="F:nucleic acid binding"/>
    <property type="evidence" value="ECO:0007669"/>
    <property type="project" value="InterPro"/>
</dbReference>
<keyword evidence="1" id="KW-0547">Nucleotide-binding</keyword>
<evidence type="ECO:0000256" key="3">
    <source>
        <dbReference type="ARBA" id="ARBA00022840"/>
    </source>
</evidence>
<keyword evidence="3" id="KW-0067">ATP-binding</keyword>
<evidence type="ECO:0000259" key="5">
    <source>
        <dbReference type="PROSITE" id="PS51193"/>
    </source>
</evidence>
<feature type="domain" description="Helicase ATP-binding" evidence="5">
    <location>
        <begin position="14"/>
        <end position="333"/>
    </location>
</feature>
<sequence length="767" mass="82054">MTETLDRALNSSVRLATGIPNAVPRPGQDELTHQVWEAITQEGGEAIAVAPTGLGKSLAYAVPAILHAAQTGKRTVISTESLALQAQVLEKDAPVVVAAVKQMTGVEVKVAVLKGWSNWACLRSTVITAHLLLGEDHYIPHQAVSNATLKHLAGSMDRLIAKAGDIVLDGRPVSIQEAAAMTGWALRQHLTAAPGDKHAYPGNLSDHLWGTVSSTPSECVGVQVCPFAKVCKAAAAKSKAAEAAVVVTNHSMIATQAAKGISAVIGSSTLGRFDAVIVDEAHTLPANVRSQGACDISGRRVYSTMRAVKSLFDHNGDGGVATLMSTGELLADQLQAQLARWHNTATDVRRLVDGENPLEGLGDQLEVWVGSIQNAIGRRTRGDWESNDLKVRRVRARLDSLKADLKTVGEHRTGTARWVERRNGPGSDRFNIAACATPVDVSGPLLHNVWTAPIPDEDATEEDLSTETVRAPSVPHDVNVLEQDTAPVDDTYRLSVIALSATLPNGFGHQIGLKTKTATYLSPFVDAYRNSTLFIPRADSASDMAALSAPGARTPRMDTAKHKVWATDLMAQLVNANNGHALVLSANAAAGKEYAAALNEASGGRFSVYSQWDGPPLRTMVARWKEDPTSVLVGTRSLMTGVDAPGPTCSLVIMDRVPRASANPVDDARVEELVDRVGMDKWAAARLVYVTDAALLLEQAAGRLIRSTSDRGMVAVLDPRLLRVKPWAYEERTRKTYLEGLDLFGTKTSHLHVALEKISAQRTLQPA</sequence>
<proteinExistence type="inferred from homology"/>
<dbReference type="Gene3D" id="3.40.50.300">
    <property type="entry name" value="P-loop containing nucleotide triphosphate hydrolases"/>
    <property type="match status" value="2"/>
</dbReference>
<dbReference type="SUPFAM" id="SSF52540">
    <property type="entry name" value="P-loop containing nucleoside triphosphate hydrolases"/>
    <property type="match status" value="1"/>
</dbReference>
<accession>A0AAU7E0B6</accession>
<dbReference type="GO" id="GO:0006139">
    <property type="term" value="P:nucleobase-containing compound metabolic process"/>
    <property type="evidence" value="ECO:0007669"/>
    <property type="project" value="InterPro"/>
</dbReference>
<dbReference type="InterPro" id="IPR027417">
    <property type="entry name" value="P-loop_NTPase"/>
</dbReference>